<dbReference type="Proteomes" id="UP000016521">
    <property type="component" value="Chromosome II"/>
</dbReference>
<dbReference type="RefSeq" id="WP_010377249.1">
    <property type="nucleotide sequence ID" value="NZ_CP011925.1"/>
</dbReference>
<sequence>MKITSSIELLDWFKKVADIESDYMVSKLTGISKQAISRIRNGEGDFADYSALQLLVIAEHPKPLETMAFLEAEKAKKRGDEKMEKIWRSQVA</sequence>
<proteinExistence type="predicted"/>
<dbReference type="EMBL" id="CP011925">
    <property type="protein sequence ID" value="ATD10257.1"/>
    <property type="molecule type" value="Genomic_DNA"/>
</dbReference>
<evidence type="ECO:0008006" key="3">
    <source>
        <dbReference type="Google" id="ProtNLM"/>
    </source>
</evidence>
<gene>
    <name evidence="1" type="ORF">PPIS_b1254</name>
</gene>
<dbReference type="GeneID" id="67501774"/>
<keyword evidence="2" id="KW-1185">Reference proteome</keyword>
<protein>
    <recommendedName>
        <fullName evidence="3">XRE family transcriptional regulator</fullName>
    </recommendedName>
</protein>
<evidence type="ECO:0000313" key="2">
    <source>
        <dbReference type="Proteomes" id="UP000016521"/>
    </source>
</evidence>
<organism evidence="1 2">
    <name type="scientific">Pseudoalteromonas piscicida</name>
    <dbReference type="NCBI Taxonomy" id="43662"/>
    <lineage>
        <taxon>Bacteria</taxon>
        <taxon>Pseudomonadati</taxon>
        <taxon>Pseudomonadota</taxon>
        <taxon>Gammaproteobacteria</taxon>
        <taxon>Alteromonadales</taxon>
        <taxon>Pseudoalteromonadaceae</taxon>
        <taxon>Pseudoalteromonas</taxon>
    </lineage>
</organism>
<accession>A0ABN5CSI7</accession>
<reference evidence="1 2" key="1">
    <citation type="submission" date="2015-06" db="EMBL/GenBank/DDBJ databases">
        <authorList>
            <person name="Xie B.-B."/>
            <person name="Rong J.-C."/>
            <person name="Qin Q.-L."/>
            <person name="Zhang Y.-Z."/>
        </authorList>
    </citation>
    <scope>NUCLEOTIDE SEQUENCE [LARGE SCALE GENOMIC DNA]</scope>
    <source>
        <strain evidence="1 2">JCM 20779</strain>
    </source>
</reference>
<name>A0ABN5CSI7_PSEO7</name>
<evidence type="ECO:0000313" key="1">
    <source>
        <dbReference type="EMBL" id="ATD10257.1"/>
    </source>
</evidence>